<gene>
    <name evidence="1" type="ORF">GCM10022262_23850</name>
</gene>
<evidence type="ECO:0000313" key="2">
    <source>
        <dbReference type="Proteomes" id="UP001499841"/>
    </source>
</evidence>
<proteinExistence type="predicted"/>
<dbReference type="EMBL" id="BAABBA010000010">
    <property type="protein sequence ID" value="GAA4288025.1"/>
    <property type="molecule type" value="Genomic_DNA"/>
</dbReference>
<organism evidence="1 2">
    <name type="scientific">Georgenia daeguensis</name>
    <dbReference type="NCBI Taxonomy" id="908355"/>
    <lineage>
        <taxon>Bacteria</taxon>
        <taxon>Bacillati</taxon>
        <taxon>Actinomycetota</taxon>
        <taxon>Actinomycetes</taxon>
        <taxon>Micrococcales</taxon>
        <taxon>Bogoriellaceae</taxon>
        <taxon>Georgenia</taxon>
    </lineage>
</organism>
<sequence>MNLGPVPLACLLWYWDLPGDPVACFREAELQAASARANAWATTKLGALNGMGSDRRARRVAPRVSE</sequence>
<dbReference type="Proteomes" id="UP001499841">
    <property type="component" value="Unassembled WGS sequence"/>
</dbReference>
<keyword evidence="2" id="KW-1185">Reference proteome</keyword>
<evidence type="ECO:0000313" key="1">
    <source>
        <dbReference type="EMBL" id="GAA4288025.1"/>
    </source>
</evidence>
<name>A0ABP8EVS4_9MICO</name>
<reference evidence="2" key="1">
    <citation type="journal article" date="2019" name="Int. J. Syst. Evol. Microbiol.">
        <title>The Global Catalogue of Microorganisms (GCM) 10K type strain sequencing project: providing services to taxonomists for standard genome sequencing and annotation.</title>
        <authorList>
            <consortium name="The Broad Institute Genomics Platform"/>
            <consortium name="The Broad Institute Genome Sequencing Center for Infectious Disease"/>
            <person name="Wu L."/>
            <person name="Ma J."/>
        </authorList>
    </citation>
    <scope>NUCLEOTIDE SEQUENCE [LARGE SCALE GENOMIC DNA]</scope>
    <source>
        <strain evidence="2">JCM 17459</strain>
    </source>
</reference>
<protein>
    <submittedName>
        <fullName evidence="1">Uncharacterized protein</fullName>
    </submittedName>
</protein>
<accession>A0ABP8EVS4</accession>
<comment type="caution">
    <text evidence="1">The sequence shown here is derived from an EMBL/GenBank/DDBJ whole genome shotgun (WGS) entry which is preliminary data.</text>
</comment>